<dbReference type="PANTHER" id="PTHR42743:SF11">
    <property type="entry name" value="AMINODEOXYCHORISMATE LYASE"/>
    <property type="match status" value="1"/>
</dbReference>
<dbReference type="GeneID" id="90994323"/>
<keyword evidence="6" id="KW-0808">Transferase</keyword>
<name>A0A1M4W4G1_9FIRM</name>
<evidence type="ECO:0000256" key="5">
    <source>
        <dbReference type="RuleBase" id="RU004516"/>
    </source>
</evidence>
<protein>
    <submittedName>
        <fullName evidence="6">Branched-chain amino acid aminotransferase</fullName>
    </submittedName>
</protein>
<evidence type="ECO:0000256" key="3">
    <source>
        <dbReference type="ARBA" id="ARBA00022898"/>
    </source>
</evidence>
<dbReference type="InterPro" id="IPR001544">
    <property type="entry name" value="Aminotrans_IV"/>
</dbReference>
<reference evidence="7" key="1">
    <citation type="submission" date="2016-11" db="EMBL/GenBank/DDBJ databases">
        <authorList>
            <person name="Varghese N."/>
            <person name="Submissions S."/>
        </authorList>
    </citation>
    <scope>NUCLEOTIDE SEQUENCE [LARGE SCALE GENOMIC DNA]</scope>
    <source>
        <strain evidence="7">DSM 18095</strain>
    </source>
</reference>
<dbReference type="InterPro" id="IPR050571">
    <property type="entry name" value="Class-IV_PLP-Dep_Aminotrnsfr"/>
</dbReference>
<dbReference type="RefSeq" id="WP_072975407.1">
    <property type="nucleotide sequence ID" value="NZ_FQTY01000006.1"/>
</dbReference>
<dbReference type="EMBL" id="FQTY01000006">
    <property type="protein sequence ID" value="SHE75842.1"/>
    <property type="molecule type" value="Genomic_DNA"/>
</dbReference>
<sequence length="280" mass="32460">MKPEAIKDYYIVNGQLETTRDLKIFDKIEKPPVYEVIRTIEGVPLFLEDHLQRMTDSAKIIGYDIDKDEKDIRNDIKTLILKNNIDRLNVKLLSTEIEEIGKVFLVYNVESFYPPEEFYKKGIHTILFHYERNNPNAKVLFTSFKENVAKSLKENNAFEALLVNKSGYIPEGSRSNMFFIKEDKVYTAKASDVLIGITRKHIFEVCNKLNISIIEESIHIDDLNKLDGGFMSGTSVNVLPISTIDNIELNSINNEIIKEINKAYVREMENYILKNKNEWI</sequence>
<evidence type="ECO:0000313" key="7">
    <source>
        <dbReference type="Proteomes" id="UP000184114"/>
    </source>
</evidence>
<dbReference type="InterPro" id="IPR043132">
    <property type="entry name" value="BCAT-like_C"/>
</dbReference>
<organism evidence="6 7">
    <name type="scientific">Tissierella praeacuta DSM 18095</name>
    <dbReference type="NCBI Taxonomy" id="1123404"/>
    <lineage>
        <taxon>Bacteria</taxon>
        <taxon>Bacillati</taxon>
        <taxon>Bacillota</taxon>
        <taxon>Tissierellia</taxon>
        <taxon>Tissierellales</taxon>
        <taxon>Tissierellaceae</taxon>
        <taxon>Tissierella</taxon>
    </lineage>
</organism>
<gene>
    <name evidence="6" type="ORF">SAMN02745784_01704</name>
</gene>
<dbReference type="AlphaFoldDB" id="A0A1M4W4G1"/>
<comment type="cofactor">
    <cofactor evidence="1 5">
        <name>pyridoxal 5'-phosphate</name>
        <dbReference type="ChEBI" id="CHEBI:597326"/>
    </cofactor>
</comment>
<dbReference type="CDD" id="cd00449">
    <property type="entry name" value="PLPDE_IV"/>
    <property type="match status" value="1"/>
</dbReference>
<dbReference type="InterPro" id="IPR043131">
    <property type="entry name" value="BCAT-like_N"/>
</dbReference>
<dbReference type="PANTHER" id="PTHR42743">
    <property type="entry name" value="AMINO-ACID AMINOTRANSFERASE"/>
    <property type="match status" value="1"/>
</dbReference>
<dbReference type="STRING" id="1123404.SAMN02745784_01704"/>
<dbReference type="Pfam" id="PF01063">
    <property type="entry name" value="Aminotran_4"/>
    <property type="match status" value="1"/>
</dbReference>
<dbReference type="Gene3D" id="3.30.470.10">
    <property type="match status" value="1"/>
</dbReference>
<proteinExistence type="inferred from homology"/>
<dbReference type="SUPFAM" id="SSF56752">
    <property type="entry name" value="D-aminoacid aminotransferase-like PLP-dependent enzymes"/>
    <property type="match status" value="1"/>
</dbReference>
<comment type="similarity">
    <text evidence="2 4">Belongs to the class-IV pyridoxal-phosphate-dependent aminotransferase family.</text>
</comment>
<keyword evidence="7" id="KW-1185">Reference proteome</keyword>
<evidence type="ECO:0000256" key="4">
    <source>
        <dbReference type="RuleBase" id="RU004106"/>
    </source>
</evidence>
<dbReference type="Proteomes" id="UP000184114">
    <property type="component" value="Unassembled WGS sequence"/>
</dbReference>
<dbReference type="Gene3D" id="3.20.10.10">
    <property type="entry name" value="D-amino Acid Aminotransferase, subunit A, domain 2"/>
    <property type="match status" value="1"/>
</dbReference>
<dbReference type="InterPro" id="IPR018300">
    <property type="entry name" value="Aminotrans_IV_CS"/>
</dbReference>
<accession>A0A1M4W4G1</accession>
<dbReference type="InterPro" id="IPR036038">
    <property type="entry name" value="Aminotransferase-like"/>
</dbReference>
<dbReference type="GO" id="GO:0046394">
    <property type="term" value="P:carboxylic acid biosynthetic process"/>
    <property type="evidence" value="ECO:0007669"/>
    <property type="project" value="UniProtKB-ARBA"/>
</dbReference>
<dbReference type="GO" id="GO:0008483">
    <property type="term" value="F:transaminase activity"/>
    <property type="evidence" value="ECO:0007669"/>
    <property type="project" value="UniProtKB-KW"/>
</dbReference>
<keyword evidence="6" id="KW-0032">Aminotransferase</keyword>
<evidence type="ECO:0000313" key="6">
    <source>
        <dbReference type="EMBL" id="SHE75842.1"/>
    </source>
</evidence>
<evidence type="ECO:0000256" key="2">
    <source>
        <dbReference type="ARBA" id="ARBA00009320"/>
    </source>
</evidence>
<dbReference type="GO" id="GO:0005829">
    <property type="term" value="C:cytosol"/>
    <property type="evidence" value="ECO:0007669"/>
    <property type="project" value="TreeGrafter"/>
</dbReference>
<evidence type="ECO:0000256" key="1">
    <source>
        <dbReference type="ARBA" id="ARBA00001933"/>
    </source>
</evidence>
<dbReference type="PROSITE" id="PS00770">
    <property type="entry name" value="AA_TRANSFER_CLASS_4"/>
    <property type="match status" value="1"/>
</dbReference>
<keyword evidence="3 5" id="KW-0663">Pyridoxal phosphate</keyword>